<evidence type="ECO:0000256" key="4">
    <source>
        <dbReference type="PROSITE-ProRule" id="PRU01343"/>
    </source>
</evidence>
<sequence length="94" mass="10862">MIVCFCYCGLQAELKMSRTSTNSGRMFWGYQKYSNGNGCEFFRWADMADPTYQEQYYMKNQSTNVHHGRHGGREGMEGMEDRGDRALVLISVLL</sequence>
<keyword evidence="7" id="KW-1185">Reference proteome</keyword>
<evidence type="ECO:0000313" key="6">
    <source>
        <dbReference type="EMBL" id="KAG5570549.1"/>
    </source>
</evidence>
<keyword evidence="3" id="KW-0862">Zinc</keyword>
<dbReference type="InterPro" id="IPR010666">
    <property type="entry name" value="Znf_GRF"/>
</dbReference>
<dbReference type="EMBL" id="JACXVP010000012">
    <property type="protein sequence ID" value="KAG5570549.1"/>
    <property type="molecule type" value="Genomic_DNA"/>
</dbReference>
<dbReference type="AlphaFoldDB" id="A0A9J5W4S7"/>
<dbReference type="OrthoDB" id="595554at2759"/>
<dbReference type="Pfam" id="PF06839">
    <property type="entry name" value="Zn_ribbon_GRF"/>
    <property type="match status" value="1"/>
</dbReference>
<name>A0A9J5W4S7_SOLCO</name>
<comment type="caution">
    <text evidence="6">The sequence shown here is derived from an EMBL/GenBank/DDBJ whole genome shotgun (WGS) entry which is preliminary data.</text>
</comment>
<keyword evidence="2 4" id="KW-0863">Zinc-finger</keyword>
<evidence type="ECO:0000259" key="5">
    <source>
        <dbReference type="PROSITE" id="PS51999"/>
    </source>
</evidence>
<feature type="domain" description="GRF-type" evidence="5">
    <location>
        <begin position="6"/>
        <end position="48"/>
    </location>
</feature>
<protein>
    <recommendedName>
        <fullName evidence="5">GRF-type domain-containing protein</fullName>
    </recommendedName>
</protein>
<evidence type="ECO:0000256" key="2">
    <source>
        <dbReference type="ARBA" id="ARBA00022771"/>
    </source>
</evidence>
<keyword evidence="1" id="KW-0479">Metal-binding</keyword>
<gene>
    <name evidence="6" type="ORF">H5410_060315</name>
</gene>
<dbReference type="PROSITE" id="PS51999">
    <property type="entry name" value="ZF_GRF"/>
    <property type="match status" value="1"/>
</dbReference>
<accession>A0A9J5W4S7</accession>
<reference evidence="6 7" key="1">
    <citation type="submission" date="2020-09" db="EMBL/GenBank/DDBJ databases">
        <title>De no assembly of potato wild relative species, Solanum commersonii.</title>
        <authorList>
            <person name="Cho K."/>
        </authorList>
    </citation>
    <scope>NUCLEOTIDE SEQUENCE [LARGE SCALE GENOMIC DNA]</scope>
    <source>
        <strain evidence="6">LZ3.2</strain>
        <tissue evidence="6">Leaf</tissue>
    </source>
</reference>
<evidence type="ECO:0000256" key="1">
    <source>
        <dbReference type="ARBA" id="ARBA00022723"/>
    </source>
</evidence>
<evidence type="ECO:0000313" key="7">
    <source>
        <dbReference type="Proteomes" id="UP000824120"/>
    </source>
</evidence>
<organism evidence="6 7">
    <name type="scientific">Solanum commersonii</name>
    <name type="common">Commerson's wild potato</name>
    <name type="synonym">Commerson's nightshade</name>
    <dbReference type="NCBI Taxonomy" id="4109"/>
    <lineage>
        <taxon>Eukaryota</taxon>
        <taxon>Viridiplantae</taxon>
        <taxon>Streptophyta</taxon>
        <taxon>Embryophyta</taxon>
        <taxon>Tracheophyta</taxon>
        <taxon>Spermatophyta</taxon>
        <taxon>Magnoliopsida</taxon>
        <taxon>eudicotyledons</taxon>
        <taxon>Gunneridae</taxon>
        <taxon>Pentapetalae</taxon>
        <taxon>asterids</taxon>
        <taxon>lamiids</taxon>
        <taxon>Solanales</taxon>
        <taxon>Solanaceae</taxon>
        <taxon>Solanoideae</taxon>
        <taxon>Solaneae</taxon>
        <taxon>Solanum</taxon>
    </lineage>
</organism>
<evidence type="ECO:0000256" key="3">
    <source>
        <dbReference type="ARBA" id="ARBA00022833"/>
    </source>
</evidence>
<dbReference type="Proteomes" id="UP000824120">
    <property type="component" value="Chromosome 12"/>
</dbReference>
<proteinExistence type="predicted"/>
<dbReference type="GO" id="GO:0008270">
    <property type="term" value="F:zinc ion binding"/>
    <property type="evidence" value="ECO:0007669"/>
    <property type="project" value="UniProtKB-KW"/>
</dbReference>